<evidence type="ECO:0000259" key="2">
    <source>
        <dbReference type="Pfam" id="PF11740"/>
    </source>
</evidence>
<accession>A0ABV3N7I9</accession>
<protein>
    <submittedName>
        <fullName evidence="3">DNA-binding protein</fullName>
    </submittedName>
</protein>
<proteinExistence type="predicted"/>
<gene>
    <name evidence="3" type="ORF">ABW286_21915</name>
</gene>
<comment type="caution">
    <text evidence="3">The sequence shown here is derived from an EMBL/GenBank/DDBJ whole genome shotgun (WGS) entry which is preliminary data.</text>
</comment>
<feature type="region of interest" description="Disordered" evidence="1">
    <location>
        <begin position="253"/>
        <end position="283"/>
    </location>
</feature>
<evidence type="ECO:0000313" key="3">
    <source>
        <dbReference type="EMBL" id="MEW5291796.1"/>
    </source>
</evidence>
<sequence>MRPATFEPQQIIEAGLALQAEGRNITGFALRNRVGGGNPGRLKQLWDEYLSSQNEVTAEPVAELPVEVADEVKAVSAALAERISQLATELNDKAVRAAERRVAEVTRAAGEQTAQAERELADAAQTVDDLEDKLDGVTTELRKTLELLDASREREQERTINLTEVRERLTAAEKQQQETEKAAKNAGEQHRQQVADLQSRLANAEKALAESGNQHATELRGLKAEYAAELKELKSGHAADLQGIREQHTGEVKELKTQHARSENDLQKRLDEAGKSASAELKARQTALDRALKEATEAREEKAAMIGELRALKAHNEQLAALLAGKAEPAAAKAKK</sequence>
<dbReference type="Pfam" id="PF11740">
    <property type="entry name" value="KfrA_N"/>
    <property type="match status" value="1"/>
</dbReference>
<evidence type="ECO:0000313" key="4">
    <source>
        <dbReference type="Proteomes" id="UP001554567"/>
    </source>
</evidence>
<evidence type="ECO:0000256" key="1">
    <source>
        <dbReference type="SAM" id="MobiDB-lite"/>
    </source>
</evidence>
<organism evidence="3 4">
    <name type="scientific">Erwinia papayae</name>
    <dbReference type="NCBI Taxonomy" id="206499"/>
    <lineage>
        <taxon>Bacteria</taxon>
        <taxon>Pseudomonadati</taxon>
        <taxon>Pseudomonadota</taxon>
        <taxon>Gammaproteobacteria</taxon>
        <taxon>Enterobacterales</taxon>
        <taxon>Erwiniaceae</taxon>
        <taxon>Erwinia</taxon>
    </lineage>
</organism>
<feature type="region of interest" description="Disordered" evidence="1">
    <location>
        <begin position="172"/>
        <end position="193"/>
    </location>
</feature>
<feature type="compositionally biased region" description="Basic and acidic residues" evidence="1">
    <location>
        <begin position="253"/>
        <end position="274"/>
    </location>
</feature>
<dbReference type="GO" id="GO:0003677">
    <property type="term" value="F:DNA binding"/>
    <property type="evidence" value="ECO:0007669"/>
    <property type="project" value="UniProtKB-KW"/>
</dbReference>
<keyword evidence="4" id="KW-1185">Reference proteome</keyword>
<reference evidence="3 4" key="1">
    <citation type="submission" date="2024-07" db="EMBL/GenBank/DDBJ databases">
        <authorList>
            <person name="Dulla G.F.J."/>
            <person name="Delorm J.G."/>
        </authorList>
    </citation>
    <scope>NUCLEOTIDE SEQUENCE [LARGE SCALE GENOMIC DNA]</scope>
    <source>
        <strain evidence="3 4">JGD 233</strain>
    </source>
</reference>
<name>A0ABV3N7I9_9GAMM</name>
<dbReference type="InterPro" id="IPR021104">
    <property type="entry name" value="KfrA_DNA-bd_N"/>
</dbReference>
<feature type="domain" description="KfrA N-terminal DNA-binding" evidence="2">
    <location>
        <begin position="9"/>
        <end position="127"/>
    </location>
</feature>
<dbReference type="Proteomes" id="UP001554567">
    <property type="component" value="Unassembled WGS sequence"/>
</dbReference>
<keyword evidence="3" id="KW-0238">DNA-binding</keyword>
<dbReference type="RefSeq" id="WP_367168704.1">
    <property type="nucleotide sequence ID" value="NZ_JBFKZN010000018.1"/>
</dbReference>
<dbReference type="EMBL" id="JBFKZN010000018">
    <property type="protein sequence ID" value="MEW5291796.1"/>
    <property type="molecule type" value="Genomic_DNA"/>
</dbReference>